<sequence length="207" mass="22525">MLKEGEKNLSMTAIVGVSFGATSSRISIVTPTLSSSSLFPPLTLHQSGNKKESQLRCAVQESSTSAVATEKKEKEDSTVEVPAKKPKPAAAKAAVAKPLREMMEEDVIPPLKAILEAQDDISEIDLSFQDDKLEGFFFKKGIQYSFWAFFPSGNLTGAKGFSISSYGSGPSTVEPFLVDERKPTANHVVFWVEKRLAAQGIIPVWNQ</sequence>
<protein>
    <recommendedName>
        <fullName evidence="4">DUF2996 family protein</fullName>
    </recommendedName>
</protein>
<evidence type="ECO:0008006" key="4">
    <source>
        <dbReference type="Google" id="ProtNLM"/>
    </source>
</evidence>
<gene>
    <name evidence="2" type="ORF">HID58_025232</name>
</gene>
<accession>A0ABQ8CL38</accession>
<dbReference type="InterPro" id="IPR021374">
    <property type="entry name" value="DUF2996"/>
</dbReference>
<feature type="region of interest" description="Disordered" evidence="1">
    <location>
        <begin position="66"/>
        <end position="85"/>
    </location>
</feature>
<proteinExistence type="predicted"/>
<comment type="caution">
    <text evidence="2">The sequence shown here is derived from an EMBL/GenBank/DDBJ whole genome shotgun (WGS) entry which is preliminary data.</text>
</comment>
<dbReference type="Proteomes" id="UP000824890">
    <property type="component" value="Unassembled WGS sequence"/>
</dbReference>
<keyword evidence="3" id="KW-1185">Reference proteome</keyword>
<organism evidence="2 3">
    <name type="scientific">Brassica napus</name>
    <name type="common">Rape</name>
    <dbReference type="NCBI Taxonomy" id="3708"/>
    <lineage>
        <taxon>Eukaryota</taxon>
        <taxon>Viridiplantae</taxon>
        <taxon>Streptophyta</taxon>
        <taxon>Embryophyta</taxon>
        <taxon>Tracheophyta</taxon>
        <taxon>Spermatophyta</taxon>
        <taxon>Magnoliopsida</taxon>
        <taxon>eudicotyledons</taxon>
        <taxon>Gunneridae</taxon>
        <taxon>Pentapetalae</taxon>
        <taxon>rosids</taxon>
        <taxon>malvids</taxon>
        <taxon>Brassicales</taxon>
        <taxon>Brassicaceae</taxon>
        <taxon>Brassiceae</taxon>
        <taxon>Brassica</taxon>
    </lineage>
</organism>
<evidence type="ECO:0000313" key="3">
    <source>
        <dbReference type="Proteomes" id="UP000824890"/>
    </source>
</evidence>
<evidence type="ECO:0000313" key="2">
    <source>
        <dbReference type="EMBL" id="KAH0917572.1"/>
    </source>
</evidence>
<dbReference type="Pfam" id="PF11210">
    <property type="entry name" value="DUF2996"/>
    <property type="match status" value="1"/>
</dbReference>
<evidence type="ECO:0000256" key="1">
    <source>
        <dbReference type="SAM" id="MobiDB-lite"/>
    </source>
</evidence>
<reference evidence="2 3" key="1">
    <citation type="submission" date="2021-05" db="EMBL/GenBank/DDBJ databases">
        <title>Genome Assembly of Synthetic Allotetraploid Brassica napus Reveals Homoeologous Exchanges between Subgenomes.</title>
        <authorList>
            <person name="Davis J.T."/>
        </authorList>
    </citation>
    <scope>NUCLEOTIDE SEQUENCE [LARGE SCALE GENOMIC DNA]</scope>
    <source>
        <strain evidence="3">cv. Da-Ae</strain>
        <tissue evidence="2">Seedling</tissue>
    </source>
</reference>
<dbReference type="PANTHER" id="PTHR36341:SF3">
    <property type="entry name" value="DUF2996 FAMILY PROTEIN"/>
    <property type="match status" value="1"/>
</dbReference>
<name>A0ABQ8CL38_BRANA</name>
<dbReference type="PANTHER" id="PTHR36341">
    <property type="entry name" value="DUF2996 FAMILY PROTEIN"/>
    <property type="match status" value="1"/>
</dbReference>
<dbReference type="EMBL" id="JAGKQM010000007">
    <property type="protein sequence ID" value="KAH0917572.1"/>
    <property type="molecule type" value="Genomic_DNA"/>
</dbReference>